<dbReference type="Proteomes" id="UP000009173">
    <property type="component" value="Chromosome"/>
</dbReference>
<dbReference type="AlphaFoldDB" id="A0A0H3ABA9"/>
<dbReference type="HOGENOM" id="CLU_076318_1_1_7"/>
<organism evidence="1 2">
    <name type="scientific">Nitratidesulfovibrio vulgaris (strain DP4)</name>
    <name type="common">Desulfovibrio vulgaris</name>
    <dbReference type="NCBI Taxonomy" id="391774"/>
    <lineage>
        <taxon>Bacteria</taxon>
        <taxon>Pseudomonadati</taxon>
        <taxon>Thermodesulfobacteriota</taxon>
        <taxon>Desulfovibrionia</taxon>
        <taxon>Desulfovibrionales</taxon>
        <taxon>Desulfovibrionaceae</taxon>
        <taxon>Nitratidesulfovibrio</taxon>
    </lineage>
</organism>
<sequence length="138" mass="14466">MLYVVSACLAGVSCRFDGGHTPREQVIELVRQGLALPVCPEQLGGLPTPRPPCEIREGQVVTIDGEDVTEAFERGVVEGVRLAVMAGCTEAILKARSPSCGCGHIYDGTFSGRLVPGDGVFAKALRAAGISVRPDDSL</sequence>
<dbReference type="KEGG" id="dvl:Dvul_2924"/>
<accession>A0A0H3ABA9</accession>
<dbReference type="PANTHER" id="PTHR30087:SF1">
    <property type="entry name" value="HYPOTHETICAL CYTOSOLIC PROTEIN"/>
    <property type="match status" value="1"/>
</dbReference>
<evidence type="ECO:0000313" key="1">
    <source>
        <dbReference type="EMBL" id="ABM29935.1"/>
    </source>
</evidence>
<dbReference type="RefSeq" id="WP_010937348.1">
    <property type="nucleotide sequence ID" value="NC_008751.1"/>
</dbReference>
<dbReference type="SMR" id="A0A0H3ABA9"/>
<protein>
    <submittedName>
        <fullName evidence="1">Uncharacterized protein</fullName>
    </submittedName>
</protein>
<dbReference type="PANTHER" id="PTHR30087">
    <property type="entry name" value="INNER MEMBRANE PROTEIN"/>
    <property type="match status" value="1"/>
</dbReference>
<dbReference type="Pfam" id="PF04463">
    <property type="entry name" value="2-thiour_desulf"/>
    <property type="match status" value="1"/>
</dbReference>
<gene>
    <name evidence="1" type="ordered locus">Dvul_2924</name>
</gene>
<evidence type="ECO:0000313" key="2">
    <source>
        <dbReference type="Proteomes" id="UP000009173"/>
    </source>
</evidence>
<proteinExistence type="predicted"/>
<name>A0A0H3ABA9_NITV4</name>
<dbReference type="EMBL" id="CP000527">
    <property type="protein sequence ID" value="ABM29935.1"/>
    <property type="molecule type" value="Genomic_DNA"/>
</dbReference>
<reference evidence="2" key="1">
    <citation type="journal article" date="2009" name="Environ. Microbiol.">
        <title>Contribution of mobile genetic elements to Desulfovibrio vulgaris genome plasticity.</title>
        <authorList>
            <person name="Walker C.B."/>
            <person name="Stolyar S."/>
            <person name="Chivian D."/>
            <person name="Pinel N."/>
            <person name="Gabster J.A."/>
            <person name="Dehal P.S."/>
            <person name="He Z."/>
            <person name="Yang Z.K."/>
            <person name="Yen H.C."/>
            <person name="Zhou J."/>
            <person name="Wall J.D."/>
            <person name="Hazen T.C."/>
            <person name="Arkin A.P."/>
            <person name="Stahl D.A."/>
        </authorList>
    </citation>
    <scope>NUCLEOTIDE SEQUENCE [LARGE SCALE GENOMIC DNA]</scope>
    <source>
        <strain evidence="2">DP4</strain>
    </source>
</reference>
<dbReference type="InterPro" id="IPR007553">
    <property type="entry name" value="2-thiour_desulf"/>
</dbReference>